<evidence type="ECO:0008006" key="8">
    <source>
        <dbReference type="Google" id="ProtNLM"/>
    </source>
</evidence>
<dbReference type="GO" id="GO:0006952">
    <property type="term" value="P:defense response"/>
    <property type="evidence" value="ECO:0007669"/>
    <property type="project" value="UniProtKB-KW"/>
</dbReference>
<evidence type="ECO:0000256" key="1">
    <source>
        <dbReference type="ARBA" id="ARBA00022737"/>
    </source>
</evidence>
<feature type="non-terminal residue" evidence="6">
    <location>
        <position position="1"/>
    </location>
</feature>
<accession>A0AAU9RQ25</accession>
<keyword evidence="3" id="KW-0611">Plant defense</keyword>
<dbReference type="FunFam" id="3.40.50.300:FF:001091">
    <property type="entry name" value="Probable disease resistance protein At1g61300"/>
    <property type="match status" value="1"/>
</dbReference>
<evidence type="ECO:0000259" key="4">
    <source>
        <dbReference type="Pfam" id="PF00931"/>
    </source>
</evidence>
<evidence type="ECO:0000256" key="2">
    <source>
        <dbReference type="ARBA" id="ARBA00022741"/>
    </source>
</evidence>
<keyword evidence="2" id="KW-0547">Nucleotide-binding</keyword>
<dbReference type="CDD" id="cd14798">
    <property type="entry name" value="RX-CC_like"/>
    <property type="match status" value="1"/>
</dbReference>
<feature type="domain" description="Disease resistance N-terminal" evidence="5">
    <location>
        <begin position="6"/>
        <end position="90"/>
    </location>
</feature>
<gene>
    <name evidence="6" type="ORF">TAV2_LOCUS6133</name>
</gene>
<keyword evidence="1" id="KW-0677">Repeat</keyword>
<dbReference type="InterPro" id="IPR027417">
    <property type="entry name" value="P-loop_NTPase"/>
</dbReference>
<sequence length="288" mass="33164">MAEILVSLGVELLLNKLREEYQGFLGVKDQITELQSDFDLLSSFLKDADAKKHKSATVRKCVEDIKEITWDAEDIIDTFLHKDKLGKTSGIKNRIRRLACIIPERKEIALEIEGISKRISKVISNMEKFKVQKIIVDGGFIVRHDRERERHQTFSRDSESDLVGLEVNTKKLVNMMVKENNVQVVSITRMGGLGKTTLARQIFNHKMVKDKFDGLAWFNHISVWQTILHNLAPREMSETLGMTEATLQGEPFELLKTSNSLIVLDDIWKEEDWRQIKLIFPSEKCNLL</sequence>
<dbReference type="EMBL" id="OU466858">
    <property type="protein sequence ID" value="CAH2047282.1"/>
    <property type="molecule type" value="Genomic_DNA"/>
</dbReference>
<evidence type="ECO:0000313" key="7">
    <source>
        <dbReference type="Proteomes" id="UP000836841"/>
    </source>
</evidence>
<dbReference type="Pfam" id="PF18052">
    <property type="entry name" value="Rx_N"/>
    <property type="match status" value="1"/>
</dbReference>
<dbReference type="GO" id="GO:0043531">
    <property type="term" value="F:ADP binding"/>
    <property type="evidence" value="ECO:0007669"/>
    <property type="project" value="InterPro"/>
</dbReference>
<dbReference type="InterPro" id="IPR002182">
    <property type="entry name" value="NB-ARC"/>
</dbReference>
<dbReference type="PRINTS" id="PR00364">
    <property type="entry name" value="DISEASERSIST"/>
</dbReference>
<reference evidence="6 7" key="1">
    <citation type="submission" date="2022-03" db="EMBL/GenBank/DDBJ databases">
        <authorList>
            <person name="Nunn A."/>
            <person name="Chopra R."/>
            <person name="Nunn A."/>
            <person name="Contreras Garrido A."/>
        </authorList>
    </citation>
    <scope>NUCLEOTIDE SEQUENCE [LARGE SCALE GENOMIC DNA]</scope>
</reference>
<dbReference type="PANTHER" id="PTHR19338">
    <property type="entry name" value="TRANSLOCASE OF INNER MITOCHONDRIAL MEMBRANE 13 HOMOLOG"/>
    <property type="match status" value="1"/>
</dbReference>
<dbReference type="AlphaFoldDB" id="A0AAU9RQ25"/>
<dbReference type="Gene3D" id="3.40.50.300">
    <property type="entry name" value="P-loop containing nucleotide triphosphate hydrolases"/>
    <property type="match status" value="1"/>
</dbReference>
<dbReference type="InterPro" id="IPR041118">
    <property type="entry name" value="Rx_N"/>
</dbReference>
<dbReference type="InterPro" id="IPR038005">
    <property type="entry name" value="RX-like_CC"/>
</dbReference>
<dbReference type="SUPFAM" id="SSF52540">
    <property type="entry name" value="P-loop containing nucleoside triphosphate hydrolases"/>
    <property type="match status" value="1"/>
</dbReference>
<keyword evidence="7" id="KW-1185">Reference proteome</keyword>
<protein>
    <recommendedName>
        <fullName evidence="8">Disease resistance protein</fullName>
    </recommendedName>
</protein>
<dbReference type="Pfam" id="PF00931">
    <property type="entry name" value="NB-ARC"/>
    <property type="match status" value="1"/>
</dbReference>
<organism evidence="6 7">
    <name type="scientific">Thlaspi arvense</name>
    <name type="common">Field penny-cress</name>
    <dbReference type="NCBI Taxonomy" id="13288"/>
    <lineage>
        <taxon>Eukaryota</taxon>
        <taxon>Viridiplantae</taxon>
        <taxon>Streptophyta</taxon>
        <taxon>Embryophyta</taxon>
        <taxon>Tracheophyta</taxon>
        <taxon>Spermatophyta</taxon>
        <taxon>Magnoliopsida</taxon>
        <taxon>eudicotyledons</taxon>
        <taxon>Gunneridae</taxon>
        <taxon>Pentapetalae</taxon>
        <taxon>rosids</taxon>
        <taxon>malvids</taxon>
        <taxon>Brassicales</taxon>
        <taxon>Brassicaceae</taxon>
        <taxon>Thlaspideae</taxon>
        <taxon>Thlaspi</taxon>
    </lineage>
</organism>
<dbReference type="Proteomes" id="UP000836841">
    <property type="component" value="Chromosome 2"/>
</dbReference>
<dbReference type="PANTHER" id="PTHR19338:SF66">
    <property type="entry name" value="NB-ARC DOMAIN-CONTAINING PROTEIN"/>
    <property type="match status" value="1"/>
</dbReference>
<name>A0AAU9RQ25_THLAR</name>
<proteinExistence type="predicted"/>
<feature type="domain" description="NB-ARC" evidence="4">
    <location>
        <begin position="168"/>
        <end position="284"/>
    </location>
</feature>
<evidence type="ECO:0000256" key="3">
    <source>
        <dbReference type="ARBA" id="ARBA00022821"/>
    </source>
</evidence>
<evidence type="ECO:0000259" key="5">
    <source>
        <dbReference type="Pfam" id="PF18052"/>
    </source>
</evidence>
<dbReference type="Gene3D" id="1.20.5.4130">
    <property type="match status" value="1"/>
</dbReference>
<evidence type="ECO:0000313" key="6">
    <source>
        <dbReference type="EMBL" id="CAH2047282.1"/>
    </source>
</evidence>